<gene>
    <name evidence="1" type="ORF">K1T71_006800</name>
</gene>
<reference evidence="1 2" key="1">
    <citation type="journal article" date="2021" name="Front. Genet.">
        <title>Chromosome-Level Genome Assembly Reveals Significant Gene Expansion in the Toll and IMD Signaling Pathways of Dendrolimus kikuchii.</title>
        <authorList>
            <person name="Zhou J."/>
            <person name="Wu P."/>
            <person name="Xiong Z."/>
            <person name="Liu N."/>
            <person name="Zhao N."/>
            <person name="Ji M."/>
            <person name="Qiu Y."/>
            <person name="Yang B."/>
        </authorList>
    </citation>
    <scope>NUCLEOTIDE SEQUENCE [LARGE SCALE GENOMIC DNA]</scope>
    <source>
        <strain evidence="1">Ann1</strain>
    </source>
</reference>
<proteinExistence type="predicted"/>
<evidence type="ECO:0000313" key="1">
    <source>
        <dbReference type="EMBL" id="KAJ0177927.1"/>
    </source>
</evidence>
<name>A0ACC1D310_9NEOP</name>
<evidence type="ECO:0000313" key="2">
    <source>
        <dbReference type="Proteomes" id="UP000824533"/>
    </source>
</evidence>
<keyword evidence="2" id="KW-1185">Reference proteome</keyword>
<organism evidence="1 2">
    <name type="scientific">Dendrolimus kikuchii</name>
    <dbReference type="NCBI Taxonomy" id="765133"/>
    <lineage>
        <taxon>Eukaryota</taxon>
        <taxon>Metazoa</taxon>
        <taxon>Ecdysozoa</taxon>
        <taxon>Arthropoda</taxon>
        <taxon>Hexapoda</taxon>
        <taxon>Insecta</taxon>
        <taxon>Pterygota</taxon>
        <taxon>Neoptera</taxon>
        <taxon>Endopterygota</taxon>
        <taxon>Lepidoptera</taxon>
        <taxon>Glossata</taxon>
        <taxon>Ditrysia</taxon>
        <taxon>Bombycoidea</taxon>
        <taxon>Lasiocampidae</taxon>
        <taxon>Dendrolimus</taxon>
    </lineage>
</organism>
<sequence>MFVRLLSLITTIMAVGTIEGQLHWSYEDDLIKRDGNLTLTDDFEPHCNYAVCSDPCEGAAPPPVCPSKQVFCPSGCACYSECGTATIICYMTKHCQEIKRLFTRKKKYETSAYGSI</sequence>
<accession>A0ACC1D310</accession>
<comment type="caution">
    <text evidence="1">The sequence shown here is derived from an EMBL/GenBank/DDBJ whole genome shotgun (WGS) entry which is preliminary data.</text>
</comment>
<protein>
    <submittedName>
        <fullName evidence="1">Uncharacterized protein</fullName>
    </submittedName>
</protein>
<dbReference type="Proteomes" id="UP000824533">
    <property type="component" value="Linkage Group LG11"/>
</dbReference>
<dbReference type="EMBL" id="CM034397">
    <property type="protein sequence ID" value="KAJ0177927.1"/>
    <property type="molecule type" value="Genomic_DNA"/>
</dbReference>